<reference evidence="4" key="1">
    <citation type="submission" date="2022-03" db="EMBL/GenBank/DDBJ databases">
        <authorList>
            <person name="Martin C."/>
        </authorList>
    </citation>
    <scope>NUCLEOTIDE SEQUENCE</scope>
</reference>
<dbReference type="EMBL" id="CAIIXF020000010">
    <property type="protein sequence ID" value="CAH1797297.1"/>
    <property type="molecule type" value="Genomic_DNA"/>
</dbReference>
<dbReference type="InterPro" id="IPR027350">
    <property type="entry name" value="GT23_dom"/>
</dbReference>
<organism evidence="4 5">
    <name type="scientific">Owenia fusiformis</name>
    <name type="common">Polychaete worm</name>
    <dbReference type="NCBI Taxonomy" id="6347"/>
    <lineage>
        <taxon>Eukaryota</taxon>
        <taxon>Metazoa</taxon>
        <taxon>Spiralia</taxon>
        <taxon>Lophotrochozoa</taxon>
        <taxon>Annelida</taxon>
        <taxon>Polychaeta</taxon>
        <taxon>Sedentaria</taxon>
        <taxon>Canalipalpata</taxon>
        <taxon>Sabellida</taxon>
        <taxon>Oweniida</taxon>
        <taxon>Oweniidae</taxon>
        <taxon>Owenia</taxon>
    </lineage>
</organism>
<dbReference type="PROSITE" id="PS51659">
    <property type="entry name" value="GT23"/>
    <property type="match status" value="1"/>
</dbReference>
<evidence type="ECO:0000313" key="4">
    <source>
        <dbReference type="EMBL" id="CAH1797297.1"/>
    </source>
</evidence>
<dbReference type="AlphaFoldDB" id="A0A8J1TZE3"/>
<dbReference type="InterPro" id="IPR045573">
    <property type="entry name" value="Fut8_N_cat"/>
</dbReference>
<dbReference type="GO" id="GO:0046921">
    <property type="term" value="F:alpha-(1-&gt;6)-fucosyltransferase activity"/>
    <property type="evidence" value="ECO:0007669"/>
    <property type="project" value="TreeGrafter"/>
</dbReference>
<dbReference type="OrthoDB" id="2014825at2759"/>
<keyword evidence="2 3" id="KW-0808">Transferase</keyword>
<evidence type="ECO:0000256" key="2">
    <source>
        <dbReference type="ARBA" id="ARBA00022679"/>
    </source>
</evidence>
<dbReference type="PANTHER" id="PTHR13132:SF29">
    <property type="entry name" value="ALPHA-(1,6)-FUCOSYLTRANSFERASE"/>
    <property type="match status" value="1"/>
</dbReference>
<gene>
    <name evidence="4" type="ORF">OFUS_LOCUS21613</name>
</gene>
<dbReference type="Pfam" id="PF19745">
    <property type="entry name" value="FUT8_N_cat"/>
    <property type="match status" value="1"/>
</dbReference>
<accession>A0A8J1TZE3</accession>
<name>A0A8J1TZE3_OWEFU</name>
<sequence>MVDKLEKVSNEDTLTMENALHDLNKDLLNVAKIKRQIEKGNIEAIQTFDNHRSFKTIKELRNKVTTQSVYKHTKIASPKTLEDVKNHILDHLTQTQNPSDCNKQNKLLCHLAKPCEFACQFHHLVYCFIVGYTTNRTVVIDATDMDYSIKGWEDVFRPVSTTCTSVSADEYDISTPECAMEALHPQDKWMNLTLCQSSHVISLPPLDWLIDPPRYITSGIPDDVAILLSVHISADEALLFWISTLVGFLFQLNDNMEKEAKSFEFGMGINHPVVGLDIKRVDVDNHSLKAYMDHVDRYYDAMDPDGIFIRRRVYLVTDDPDIRSEARDTYQNYQFITNTHYVYLEETGISPITGDELKHNVRDLYILSECDFVVGTFSSQISRLTFELKTFKDDEFEIAFDNMVSLDSKYFFTE</sequence>
<evidence type="ECO:0000256" key="1">
    <source>
        <dbReference type="ARBA" id="ARBA00022676"/>
    </source>
</evidence>
<keyword evidence="1 3" id="KW-0328">Glycosyltransferase</keyword>
<keyword evidence="5" id="KW-1185">Reference proteome</keyword>
<protein>
    <submittedName>
        <fullName evidence="4">Uncharacterized protein</fullName>
    </submittedName>
</protein>
<evidence type="ECO:0000256" key="3">
    <source>
        <dbReference type="PROSITE-ProRule" id="PRU00992"/>
    </source>
</evidence>
<proteinExistence type="inferred from homology"/>
<dbReference type="Gene3D" id="3.40.50.11350">
    <property type="match status" value="1"/>
</dbReference>
<comment type="caution">
    <text evidence="3">Lacks conserved residue(s) required for the propagation of feature annotation.</text>
</comment>
<dbReference type="PANTHER" id="PTHR13132">
    <property type="entry name" value="ALPHA- 1,6 -FUCOSYLTRANSFERASE"/>
    <property type="match status" value="1"/>
</dbReference>
<dbReference type="Proteomes" id="UP000749559">
    <property type="component" value="Unassembled WGS sequence"/>
</dbReference>
<dbReference type="GO" id="GO:0006487">
    <property type="term" value="P:protein N-linked glycosylation"/>
    <property type="evidence" value="ECO:0007669"/>
    <property type="project" value="TreeGrafter"/>
</dbReference>
<comment type="similarity">
    <text evidence="3">Belongs to the glycosyltransferase 23 family.</text>
</comment>
<comment type="caution">
    <text evidence="4">The sequence shown here is derived from an EMBL/GenBank/DDBJ whole genome shotgun (WGS) entry which is preliminary data.</text>
</comment>
<evidence type="ECO:0000313" key="5">
    <source>
        <dbReference type="Proteomes" id="UP000749559"/>
    </source>
</evidence>